<dbReference type="Pfam" id="PF08240">
    <property type="entry name" value="ADH_N"/>
    <property type="match status" value="1"/>
</dbReference>
<dbReference type="SUPFAM" id="SSF51735">
    <property type="entry name" value="NAD(P)-binding Rossmann-fold domains"/>
    <property type="match status" value="1"/>
</dbReference>
<dbReference type="Pfam" id="PF13602">
    <property type="entry name" value="ADH_zinc_N_2"/>
    <property type="match status" value="1"/>
</dbReference>
<dbReference type="InterPro" id="IPR013154">
    <property type="entry name" value="ADH-like_N"/>
</dbReference>
<gene>
    <name evidence="2" type="ORF">GCM10023216_29740</name>
</gene>
<name>A0ABP8YR48_9MICO</name>
<keyword evidence="3" id="KW-1185">Reference proteome</keyword>
<dbReference type="Gene3D" id="3.90.180.10">
    <property type="entry name" value="Medium-chain alcohol dehydrogenases, catalytic domain"/>
    <property type="match status" value="1"/>
</dbReference>
<dbReference type="Proteomes" id="UP001500956">
    <property type="component" value="Unassembled WGS sequence"/>
</dbReference>
<evidence type="ECO:0000313" key="2">
    <source>
        <dbReference type="EMBL" id="GAA4735019.1"/>
    </source>
</evidence>
<dbReference type="InterPro" id="IPR036291">
    <property type="entry name" value="NAD(P)-bd_dom_sf"/>
</dbReference>
<dbReference type="PANTHER" id="PTHR11695">
    <property type="entry name" value="ALCOHOL DEHYDROGENASE RELATED"/>
    <property type="match status" value="1"/>
</dbReference>
<feature type="domain" description="Enoyl reductase (ER)" evidence="1">
    <location>
        <begin position="10"/>
        <end position="317"/>
    </location>
</feature>
<protein>
    <submittedName>
        <fullName evidence="2">NAD(P)-dependent alcohol dehydrogenase</fullName>
    </submittedName>
</protein>
<proteinExistence type="predicted"/>
<dbReference type="CDD" id="cd08267">
    <property type="entry name" value="MDR1"/>
    <property type="match status" value="1"/>
</dbReference>
<dbReference type="SUPFAM" id="SSF50129">
    <property type="entry name" value="GroES-like"/>
    <property type="match status" value="1"/>
</dbReference>
<evidence type="ECO:0000313" key="3">
    <source>
        <dbReference type="Proteomes" id="UP001500956"/>
    </source>
</evidence>
<dbReference type="PANTHER" id="PTHR11695:SF294">
    <property type="entry name" value="RETICULON-4-INTERACTING PROTEIN 1, MITOCHONDRIAL"/>
    <property type="match status" value="1"/>
</dbReference>
<reference evidence="3" key="1">
    <citation type="journal article" date="2019" name="Int. J. Syst. Evol. Microbiol.">
        <title>The Global Catalogue of Microorganisms (GCM) 10K type strain sequencing project: providing services to taxonomists for standard genome sequencing and annotation.</title>
        <authorList>
            <consortium name="The Broad Institute Genomics Platform"/>
            <consortium name="The Broad Institute Genome Sequencing Center for Infectious Disease"/>
            <person name="Wu L."/>
            <person name="Ma J."/>
        </authorList>
    </citation>
    <scope>NUCLEOTIDE SEQUENCE [LARGE SCALE GENOMIC DNA]</scope>
    <source>
        <strain evidence="3">JCM 18063</strain>
    </source>
</reference>
<dbReference type="InterPro" id="IPR020843">
    <property type="entry name" value="ER"/>
</dbReference>
<evidence type="ECO:0000259" key="1">
    <source>
        <dbReference type="SMART" id="SM00829"/>
    </source>
</evidence>
<dbReference type="InterPro" id="IPR050700">
    <property type="entry name" value="YIM1/Zinc_Alcohol_DH_Fams"/>
</dbReference>
<comment type="caution">
    <text evidence="2">The sequence shown here is derived from an EMBL/GenBank/DDBJ whole genome shotgun (WGS) entry which is preliminary data.</text>
</comment>
<dbReference type="InterPro" id="IPR011032">
    <property type="entry name" value="GroES-like_sf"/>
</dbReference>
<dbReference type="Gene3D" id="3.40.50.720">
    <property type="entry name" value="NAD(P)-binding Rossmann-like Domain"/>
    <property type="match status" value="1"/>
</dbReference>
<sequence length="320" mass="33568">MRAVIQPVYGPPDVVRVDEVPEPVAADDQVLIEVRAVSLNGSDRENLAGRPAYARIAGLRRPRNPVPGSDVAGVVVAAGPEVTAFAPGDEVFGELPGYRGGLAERVAVRPTTLVRKPAGLTFVEAAAIPQSGCIALRATRGLSGEPGARVLVNGAGGAGGALLVGLARHHGAEVTAVDRRDKADHLRRLGADQVVAHEDEDWADHHDRYDLVVDLIGRRSPWRVGRALRRGGRYRMVGGRTDLLLAMVMVGPLVGRATGRSIGMLVVPQSAADLAEVTSLVTGGAVRPAIDRIVPLDDVPAAFRRLATGDNSGKIVVEIG</sequence>
<accession>A0ABP8YR48</accession>
<dbReference type="EMBL" id="BAABID010000017">
    <property type="protein sequence ID" value="GAA4735019.1"/>
    <property type="molecule type" value="Genomic_DNA"/>
</dbReference>
<organism evidence="2 3">
    <name type="scientific">Isoptericola chiayiensis</name>
    <dbReference type="NCBI Taxonomy" id="579446"/>
    <lineage>
        <taxon>Bacteria</taxon>
        <taxon>Bacillati</taxon>
        <taxon>Actinomycetota</taxon>
        <taxon>Actinomycetes</taxon>
        <taxon>Micrococcales</taxon>
        <taxon>Promicromonosporaceae</taxon>
        <taxon>Isoptericola</taxon>
    </lineage>
</organism>
<dbReference type="SMART" id="SM00829">
    <property type="entry name" value="PKS_ER"/>
    <property type="match status" value="1"/>
</dbReference>